<feature type="region of interest" description="Disordered" evidence="1">
    <location>
        <begin position="1"/>
        <end position="82"/>
    </location>
</feature>
<dbReference type="Proteomes" id="UP000184330">
    <property type="component" value="Unassembled WGS sequence"/>
</dbReference>
<feature type="compositionally biased region" description="Polar residues" evidence="1">
    <location>
        <begin position="1"/>
        <end position="11"/>
    </location>
</feature>
<keyword evidence="3" id="KW-1185">Reference proteome</keyword>
<dbReference type="OrthoDB" id="3570289at2759"/>
<evidence type="ECO:0000313" key="2">
    <source>
        <dbReference type="EMBL" id="CZR64874.1"/>
    </source>
</evidence>
<proteinExistence type="predicted"/>
<evidence type="ECO:0000256" key="1">
    <source>
        <dbReference type="SAM" id="MobiDB-lite"/>
    </source>
</evidence>
<protein>
    <submittedName>
        <fullName evidence="2">Uncharacterized protein</fullName>
    </submittedName>
</protein>
<dbReference type="EMBL" id="FJOG01000028">
    <property type="protein sequence ID" value="CZR64874.1"/>
    <property type="molecule type" value="Genomic_DNA"/>
</dbReference>
<accession>A0A1L7XIM6</accession>
<dbReference type="AlphaFoldDB" id="A0A1L7XIM6"/>
<organism evidence="2 3">
    <name type="scientific">Phialocephala subalpina</name>
    <dbReference type="NCBI Taxonomy" id="576137"/>
    <lineage>
        <taxon>Eukaryota</taxon>
        <taxon>Fungi</taxon>
        <taxon>Dikarya</taxon>
        <taxon>Ascomycota</taxon>
        <taxon>Pezizomycotina</taxon>
        <taxon>Leotiomycetes</taxon>
        <taxon>Helotiales</taxon>
        <taxon>Mollisiaceae</taxon>
        <taxon>Phialocephala</taxon>
        <taxon>Phialocephala fortinii species complex</taxon>
    </lineage>
</organism>
<name>A0A1L7XIM6_9HELO</name>
<feature type="compositionally biased region" description="Low complexity" evidence="1">
    <location>
        <begin position="12"/>
        <end position="27"/>
    </location>
</feature>
<sequence length="273" mass="30879">MPLQLRNRTPVTNTELTSSSAASSATLEHTESATERPTLRERPDSRRPKRGLRALSEEGAKSPNMAFDETPSLPKRKRRRVEQSKDLVDNKSLWISVLECLNMLYQAQDKHQRITTTIIDKIGTQNDKLISALRELLDSQKCRLFEGFKDTDNRTHTLVGDLVEDLQAQQRYLFEKGIKDTEQLIRTLVADLVDDQSISRKLNLLDIAFLSCRLKGRSPFFIRCWGVSHRAAMTSGLSGSDPDLSGDDDGCSSEDEQGRSSTSKHSRWDDIDK</sequence>
<feature type="compositionally biased region" description="Basic and acidic residues" evidence="1">
    <location>
        <begin position="28"/>
        <end position="46"/>
    </location>
</feature>
<feature type="region of interest" description="Disordered" evidence="1">
    <location>
        <begin position="236"/>
        <end position="273"/>
    </location>
</feature>
<reference evidence="2 3" key="1">
    <citation type="submission" date="2016-03" db="EMBL/GenBank/DDBJ databases">
        <authorList>
            <person name="Ploux O."/>
        </authorList>
    </citation>
    <scope>NUCLEOTIDE SEQUENCE [LARGE SCALE GENOMIC DNA]</scope>
    <source>
        <strain evidence="2 3">UAMH 11012</strain>
    </source>
</reference>
<gene>
    <name evidence="2" type="ORF">PAC_14774</name>
</gene>
<feature type="compositionally biased region" description="Acidic residues" evidence="1">
    <location>
        <begin position="244"/>
        <end position="255"/>
    </location>
</feature>
<evidence type="ECO:0000313" key="3">
    <source>
        <dbReference type="Proteomes" id="UP000184330"/>
    </source>
</evidence>